<comment type="caution">
    <text evidence="1">The sequence shown here is derived from an EMBL/GenBank/DDBJ whole genome shotgun (WGS) entry which is preliminary data.</text>
</comment>
<keyword evidence="2" id="KW-1185">Reference proteome</keyword>
<proteinExistence type="predicted"/>
<organism evidence="1 2">
    <name type="scientific">Candidatus Hodgkinia cicadicola</name>
    <dbReference type="NCBI Taxonomy" id="573658"/>
    <lineage>
        <taxon>Bacteria</taxon>
        <taxon>Pseudomonadati</taxon>
        <taxon>Pseudomonadota</taxon>
        <taxon>Alphaproteobacteria</taxon>
        <taxon>Hyphomicrobiales</taxon>
        <taxon>Candidatus Hodgkinia</taxon>
    </lineage>
</organism>
<evidence type="ECO:0000313" key="2">
    <source>
        <dbReference type="Proteomes" id="UP000229707"/>
    </source>
</evidence>
<evidence type="ECO:0000313" key="1">
    <source>
        <dbReference type="EMBL" id="PIM95122.1"/>
    </source>
</evidence>
<protein>
    <submittedName>
        <fullName evidence="1">Uncharacterized protein</fullName>
    </submittedName>
</protein>
<dbReference type="Proteomes" id="UP000229707">
    <property type="component" value="Unassembled WGS sequence"/>
</dbReference>
<dbReference type="EMBL" id="NXGL01000005">
    <property type="protein sequence ID" value="PIM95122.1"/>
    <property type="molecule type" value="Genomic_DNA"/>
</dbReference>
<name>A0ABX4MIQ5_9HYPH</name>
<gene>
    <name evidence="1" type="ORF">MAGCAS_62</name>
</gene>
<sequence length="352" mass="41431">MTTCCPKVFLLIDGICYLIKLIAIENVKTWKEHWGSLYTDNEFINPTTNNGYKSRNVLTLSCLNSKSWCVRLKHEIDYSQQLRTFLCLEVVSRRLELRQVRTILRKRYPLFRDSTNNLMLRKISWIGSLGRSALKLNNLKQTKLLARTLSIIRFTLTSKLTSSTGTNIFKHEKNYKVISALMSKFNLNVHKFIFNINLQFNLGSLVIYNDVNASEFKKHYLVVLIINHLNKIRKHKITSLRYSYYLVVNRLSNICLIETNLNSIVLTTKFIELLIKIQLNTTQLLRSLLKPNLFLEWRNISMLNYIYLNYLLSFVKIQSDYNHYALINFSIFIINSLKHIPNTHFKLLTSIY</sequence>
<reference evidence="1" key="1">
    <citation type="submission" date="2017-09" db="EMBL/GenBank/DDBJ databases">
        <authorList>
            <person name="Campbell M.A."/>
            <person name="Lukasik P."/>
            <person name="Simon C."/>
            <person name="McCutcheon J.P."/>
        </authorList>
    </citation>
    <scope>NUCLEOTIDE SEQUENCE [LARGE SCALE GENOMIC DNA]</scope>
    <source>
        <strain evidence="1">MAGCAS</strain>
    </source>
</reference>
<accession>A0ABX4MIQ5</accession>